<dbReference type="Proteomes" id="UP000231292">
    <property type="component" value="Unassembled WGS sequence"/>
</dbReference>
<dbReference type="GO" id="GO:0030170">
    <property type="term" value="F:pyridoxal phosphate binding"/>
    <property type="evidence" value="ECO:0007669"/>
    <property type="project" value="UniProtKB-UniRule"/>
</dbReference>
<comment type="cofactor">
    <cofactor evidence="3">
        <name>pyridoxal 5'-phosphate</name>
        <dbReference type="ChEBI" id="CHEBI:597326"/>
    </cofactor>
</comment>
<name>A0A2G9YHZ6_9BACT</name>
<dbReference type="AlphaFoldDB" id="A0A2G9YHZ6"/>
<feature type="domain" description="Alanine racemase N-terminal" evidence="5">
    <location>
        <begin position="27"/>
        <end position="230"/>
    </location>
</feature>
<dbReference type="InterPro" id="IPR029066">
    <property type="entry name" value="PLP-binding_barrel"/>
</dbReference>
<organism evidence="6 7">
    <name type="scientific">Candidatus Sherwoodlollariibacterium unditelluris</name>
    <dbReference type="NCBI Taxonomy" id="1974757"/>
    <lineage>
        <taxon>Bacteria</taxon>
        <taxon>Pseudomonadati</taxon>
        <taxon>Candidatus Omnitrophota</taxon>
        <taxon>Candidatus Sherwoodlollariibacterium</taxon>
    </lineage>
</organism>
<evidence type="ECO:0000256" key="2">
    <source>
        <dbReference type="HAMAP-Rule" id="MF_02087"/>
    </source>
</evidence>
<dbReference type="PIRSF" id="PIRSF004848">
    <property type="entry name" value="YBL036c_PLPDEIII"/>
    <property type="match status" value="1"/>
</dbReference>
<dbReference type="HAMAP" id="MF_02087">
    <property type="entry name" value="PLP_homeostasis"/>
    <property type="match status" value="1"/>
</dbReference>
<comment type="function">
    <text evidence="2">Pyridoxal 5'-phosphate (PLP)-binding protein, which is involved in PLP homeostasis.</text>
</comment>
<comment type="similarity">
    <text evidence="2 4">Belongs to the pyridoxal phosphate-binding protein YggS/PROSC family.</text>
</comment>
<evidence type="ECO:0000313" key="6">
    <source>
        <dbReference type="EMBL" id="PIP18782.1"/>
    </source>
</evidence>
<dbReference type="NCBIfam" id="TIGR00044">
    <property type="entry name" value="YggS family pyridoxal phosphate-dependent enzyme"/>
    <property type="match status" value="1"/>
</dbReference>
<feature type="modified residue" description="N6-(pyridoxal phosphate)lysine" evidence="2 3">
    <location>
        <position position="34"/>
    </location>
</feature>
<sequence length="231" mass="25915">MIKDNIVKIKGRVALVCSKINRDLSGIKIVAVSKGRGIEDIKEAIACGITDIGENRVQEAITKYNELRTGELANRRTIEWHMIGHLQTNKVKDAVGVFDLIHSVDSLALAREIDKRAARINKIQDILIEIKTSREATKFGLNSDKASEVIQGISQLQNINIKGLMTIAPVVENPEGARPYFRMLKELRDRINNMQLAICHMRYLSMGMTDDFEVAIEEGADMIRIGRAIFD</sequence>
<dbReference type="FunFam" id="3.20.20.10:FF:000018">
    <property type="entry name" value="Pyridoxal phosphate homeostasis protein"/>
    <property type="match status" value="1"/>
</dbReference>
<dbReference type="CDD" id="cd00635">
    <property type="entry name" value="PLPDE_III_YBL036c_like"/>
    <property type="match status" value="1"/>
</dbReference>
<dbReference type="Pfam" id="PF01168">
    <property type="entry name" value="Ala_racemase_N"/>
    <property type="match status" value="1"/>
</dbReference>
<accession>A0A2G9YHZ6</accession>
<evidence type="ECO:0000256" key="4">
    <source>
        <dbReference type="RuleBase" id="RU004514"/>
    </source>
</evidence>
<evidence type="ECO:0000256" key="1">
    <source>
        <dbReference type="ARBA" id="ARBA00022898"/>
    </source>
</evidence>
<evidence type="ECO:0000313" key="7">
    <source>
        <dbReference type="Proteomes" id="UP000231292"/>
    </source>
</evidence>
<dbReference type="PANTHER" id="PTHR10146">
    <property type="entry name" value="PROLINE SYNTHETASE CO-TRANSCRIBED BACTERIAL HOMOLOG PROTEIN"/>
    <property type="match status" value="1"/>
</dbReference>
<protein>
    <recommendedName>
        <fullName evidence="2">Pyridoxal phosphate homeostasis protein</fullName>
        <shortName evidence="2">PLP homeostasis protein</shortName>
    </recommendedName>
</protein>
<dbReference type="PANTHER" id="PTHR10146:SF14">
    <property type="entry name" value="PYRIDOXAL PHOSPHATE HOMEOSTASIS PROTEIN"/>
    <property type="match status" value="1"/>
</dbReference>
<evidence type="ECO:0000259" key="5">
    <source>
        <dbReference type="Pfam" id="PF01168"/>
    </source>
</evidence>
<dbReference type="EMBL" id="PCRK01000167">
    <property type="protein sequence ID" value="PIP18782.1"/>
    <property type="molecule type" value="Genomic_DNA"/>
</dbReference>
<evidence type="ECO:0000256" key="3">
    <source>
        <dbReference type="PIRSR" id="PIRSR004848-1"/>
    </source>
</evidence>
<reference evidence="6 7" key="1">
    <citation type="submission" date="2017-09" db="EMBL/GenBank/DDBJ databases">
        <title>Depth-based differentiation of microbial function through sediment-hosted aquifers and enrichment of novel symbionts in the deep terrestrial subsurface.</title>
        <authorList>
            <person name="Probst A.J."/>
            <person name="Ladd B."/>
            <person name="Jarett J.K."/>
            <person name="Geller-Mcgrath D.E."/>
            <person name="Sieber C.M."/>
            <person name="Emerson J.B."/>
            <person name="Anantharaman K."/>
            <person name="Thomas B.C."/>
            <person name="Malmstrom R."/>
            <person name="Stieglmeier M."/>
            <person name="Klingl A."/>
            <person name="Woyke T."/>
            <person name="Ryan C.M."/>
            <person name="Banfield J.F."/>
        </authorList>
    </citation>
    <scope>NUCLEOTIDE SEQUENCE [LARGE SCALE GENOMIC DNA]</scope>
    <source>
        <strain evidence="6">CG23_combo_of_CG06-09_8_20_14_all_41_10</strain>
    </source>
</reference>
<proteinExistence type="inferred from homology"/>
<dbReference type="InterPro" id="IPR011078">
    <property type="entry name" value="PyrdxlP_homeostasis"/>
</dbReference>
<dbReference type="InterPro" id="IPR001608">
    <property type="entry name" value="Ala_racemase_N"/>
</dbReference>
<dbReference type="SUPFAM" id="SSF51419">
    <property type="entry name" value="PLP-binding barrel"/>
    <property type="match status" value="1"/>
</dbReference>
<gene>
    <name evidence="6" type="ORF">COX41_06545</name>
</gene>
<dbReference type="Gene3D" id="3.20.20.10">
    <property type="entry name" value="Alanine racemase"/>
    <property type="match status" value="1"/>
</dbReference>
<keyword evidence="1 2" id="KW-0663">Pyridoxal phosphate</keyword>
<comment type="caution">
    <text evidence="6">The sequence shown here is derived from an EMBL/GenBank/DDBJ whole genome shotgun (WGS) entry which is preliminary data.</text>
</comment>